<name>A0ABP1YPT3_YERAL</name>
<dbReference type="Gene3D" id="1.25.40.10">
    <property type="entry name" value="Tetratricopeptide repeat domain"/>
    <property type="match status" value="1"/>
</dbReference>
<reference evidence="2 3" key="1">
    <citation type="submission" date="2015-03" db="EMBL/GenBank/DDBJ databases">
        <authorList>
            <consortium name="Pathogen Informatics"/>
            <person name="Murphy D."/>
        </authorList>
    </citation>
    <scope>NUCLEOTIDE SEQUENCE [LARGE SCALE GENOMIC DNA]</scope>
    <source>
        <strain evidence="2 3">IP08791</strain>
    </source>
</reference>
<evidence type="ECO:0000259" key="1">
    <source>
        <dbReference type="Pfam" id="PF21197"/>
    </source>
</evidence>
<evidence type="ECO:0000313" key="2">
    <source>
        <dbReference type="EMBL" id="CNK95556.1"/>
    </source>
</evidence>
<evidence type="ECO:0000313" key="3">
    <source>
        <dbReference type="Proteomes" id="UP000038647"/>
    </source>
</evidence>
<dbReference type="Proteomes" id="UP000038647">
    <property type="component" value="Unassembled WGS sequence"/>
</dbReference>
<dbReference type="Pfam" id="PF21197">
    <property type="entry name" value="PgaA_barrel"/>
    <property type="match status" value="1"/>
</dbReference>
<dbReference type="InterPro" id="IPR023870">
    <property type="entry name" value="PGA_export_porin_PgaA"/>
</dbReference>
<feature type="domain" description="PgaA membrane beta barrel" evidence="1">
    <location>
        <begin position="552"/>
        <end position="845"/>
    </location>
</feature>
<comment type="caution">
    <text evidence="2">The sequence shown here is derived from an EMBL/GenBank/DDBJ whole genome shotgun (WGS) entry which is preliminary data.</text>
</comment>
<dbReference type="NCBIfam" id="NF011172">
    <property type="entry name" value="PRK14574.1"/>
    <property type="match status" value="1"/>
</dbReference>
<accession>A0ABP1YPT3</accession>
<dbReference type="EMBL" id="CQEH01000006">
    <property type="protein sequence ID" value="CNK95556.1"/>
    <property type="molecule type" value="Genomic_DNA"/>
</dbReference>
<dbReference type="InterPro" id="IPR011990">
    <property type="entry name" value="TPR-like_helical_dom_sf"/>
</dbReference>
<dbReference type="SUPFAM" id="SSF48452">
    <property type="entry name" value="TPR-like"/>
    <property type="match status" value="1"/>
</dbReference>
<gene>
    <name evidence="2" type="primary">hmsH</name>
    <name evidence="2" type="ORF">ERS137966_01777</name>
</gene>
<dbReference type="NCBIfam" id="NF007468">
    <property type="entry name" value="PRK10049.1"/>
    <property type="match status" value="1"/>
</dbReference>
<organism evidence="2 3">
    <name type="scientific">Yersinia aldovae</name>
    <dbReference type="NCBI Taxonomy" id="29483"/>
    <lineage>
        <taxon>Bacteria</taxon>
        <taxon>Pseudomonadati</taxon>
        <taxon>Pseudomonadota</taxon>
        <taxon>Gammaproteobacteria</taxon>
        <taxon>Enterobacterales</taxon>
        <taxon>Yersiniaceae</taxon>
        <taxon>Yersinia</taxon>
    </lineage>
</organism>
<dbReference type="NCBIfam" id="TIGR03939">
    <property type="entry name" value="PGA_TPR_OMP"/>
    <property type="match status" value="1"/>
</dbReference>
<proteinExistence type="predicted"/>
<dbReference type="Pfam" id="PF14559">
    <property type="entry name" value="TPR_19"/>
    <property type="match status" value="1"/>
</dbReference>
<protein>
    <submittedName>
        <fullName evidence="2">Outer membrane protein</fullName>
    </submittedName>
</protein>
<dbReference type="InterPro" id="IPR049003">
    <property type="entry name" value="PgaA_barrel"/>
</dbReference>
<sequence>MKMDVHEVAFFEHQTSGWLKGYIMYNAFTTLLRPLCQHRITLLALLISGLSVNSVLAQTPYDSLIIRARAGDTAPVLNYLQQESNAGPLNSGQVDDWLQIAGWAGRDQEVIDVYERYHSSMNLSSRGLASAARAYRNEKRWDQALALWQSSLKKDPTNPDLITGMIMTQADSGRGSEALKQAKELTERDPSAKNYMTLSYLNRATNHNYDALQASSEAVRLAPESDAVLKNHLEILQRNRIADPALQLARENPRLVSAEQYRQLERDAAAEQVRMAQLPTRSETERFYIADQALADYQDLLTRWSKYPDAQADYQRARIDRLGALLVRRNTAELIKEYESMEAEGYKMPDYARRWAASAYIDRRMPEKAAPILTSLYYADGKTFRNSEDLLDADDLYYALNESEQLDKAHQFAKNYSEQTPYQVGVYGLPGKQPNEDWMEGQTLLIQSLVALNDLPAAQKKLETLSGTAPANQNLRIALASVYLARDLPRKSEQELKAVESLAPRSLILERAQAETAMDLQEWHQMELLTDDVITRSPEDVPSQELDRQRKVHNMYELRVTGNHTISSNSPVSGSKDFGIETLLYSRPIAENWRIFGGGSYDNAQFEEGKGINRVMRLGGEWTSRDHWVEAEVNNQNYGFGNKTGARISTWYDFNDHWRVGGGVERLAKETPLRAMKNNITSNSASAFVLWKADERRDVAFNVTPSDFSDGNKRWEYGLIGRQRIWSGPYLTADFSLGLAASTNTKADVIYYNPKRDFTYLPAITLNHIMYRHYKTIWSQQIQLGVGGYWEKNYGNGLATAAAYGQRVQWNDVVDTGVAVTYDKRPYDGVREHNLSLAFDLNYRF</sequence>
<keyword evidence="3" id="KW-1185">Reference proteome</keyword>